<name>A0A2T8FFT9_9ACTN</name>
<dbReference type="Proteomes" id="UP000246018">
    <property type="component" value="Unassembled WGS sequence"/>
</dbReference>
<dbReference type="OrthoDB" id="3787120at2"/>
<evidence type="ECO:0008006" key="5">
    <source>
        <dbReference type="Google" id="ProtNLM"/>
    </source>
</evidence>
<organism evidence="3 4">
    <name type="scientific">Nocardioides gansuensis</name>
    <dbReference type="NCBI Taxonomy" id="2138300"/>
    <lineage>
        <taxon>Bacteria</taxon>
        <taxon>Bacillati</taxon>
        <taxon>Actinomycetota</taxon>
        <taxon>Actinomycetes</taxon>
        <taxon>Propionibacteriales</taxon>
        <taxon>Nocardioidaceae</taxon>
        <taxon>Nocardioides</taxon>
    </lineage>
</organism>
<evidence type="ECO:0000313" key="3">
    <source>
        <dbReference type="EMBL" id="PVG84569.1"/>
    </source>
</evidence>
<dbReference type="AlphaFoldDB" id="A0A2T8FFT9"/>
<comment type="caution">
    <text evidence="3">The sequence shown here is derived from an EMBL/GenBank/DDBJ whole genome shotgun (WGS) entry which is preliminary data.</text>
</comment>
<sequence length="168" mass="17425">MQLRRSLVRATAALALAAPLTSCGFDYATDRYYTPAHGANDRDGVVDVLNAVVVSTEAGSGTFVASLANNSSEEAQALSELAGEGLTVAEFQPVEIPAGGLVNLAEPATDIKVEGDFEAGDFIPVELGFESGERTTLDVPVVPNSGDYAGLDGEPAPVEEPTETEESH</sequence>
<proteinExistence type="predicted"/>
<dbReference type="SUPFAM" id="SSF110087">
    <property type="entry name" value="DR1885-like metal-binding protein"/>
    <property type="match status" value="1"/>
</dbReference>
<dbReference type="EMBL" id="QDGZ01000001">
    <property type="protein sequence ID" value="PVG84569.1"/>
    <property type="molecule type" value="Genomic_DNA"/>
</dbReference>
<gene>
    <name evidence="3" type="ORF">DDE18_02915</name>
</gene>
<evidence type="ECO:0000256" key="2">
    <source>
        <dbReference type="SAM" id="SignalP"/>
    </source>
</evidence>
<keyword evidence="2" id="KW-0732">Signal</keyword>
<reference evidence="3 4" key="1">
    <citation type="submission" date="2018-04" db="EMBL/GenBank/DDBJ databases">
        <title>Genome of Nocardioides gansuensis WSJ-1.</title>
        <authorList>
            <person name="Wu S."/>
            <person name="Wang G."/>
        </authorList>
    </citation>
    <scope>NUCLEOTIDE SEQUENCE [LARGE SCALE GENOMIC DNA]</scope>
    <source>
        <strain evidence="3 4">WSJ-1</strain>
    </source>
</reference>
<keyword evidence="4" id="KW-1185">Reference proteome</keyword>
<evidence type="ECO:0000313" key="4">
    <source>
        <dbReference type="Proteomes" id="UP000246018"/>
    </source>
</evidence>
<feature type="chain" id="PRO_5038486143" description="Copper chaperone PCu(A)C" evidence="2">
    <location>
        <begin position="29"/>
        <end position="168"/>
    </location>
</feature>
<evidence type="ECO:0000256" key="1">
    <source>
        <dbReference type="SAM" id="MobiDB-lite"/>
    </source>
</evidence>
<protein>
    <recommendedName>
        <fullName evidence="5">Copper chaperone PCu(A)C</fullName>
    </recommendedName>
</protein>
<accession>A0A2T8FFT9</accession>
<dbReference type="InterPro" id="IPR036182">
    <property type="entry name" value="PCuAC_sf"/>
</dbReference>
<feature type="signal peptide" evidence="2">
    <location>
        <begin position="1"/>
        <end position="28"/>
    </location>
</feature>
<feature type="region of interest" description="Disordered" evidence="1">
    <location>
        <begin position="136"/>
        <end position="168"/>
    </location>
</feature>
<dbReference type="RefSeq" id="WP_116570702.1">
    <property type="nucleotide sequence ID" value="NZ_QDGZ01000001.1"/>
</dbReference>